<sequence>MSVHIAGTLATTRLVPHPDNRISDAFLDRNDIFFVRAPQSLCVTVTTATSVRASLTVFTLLRADDLDVDAELGSNCDALAVLRAPVRGALLHSEVVGGRVASMSSSHAEPVPVTYPSLVSAESAGACVNQCRSRNDHCSAFAT</sequence>
<gene>
    <name evidence="1" type="ORF">LshimejAT787_1501950</name>
</gene>
<accession>A0A9P3PZL2</accession>
<keyword evidence="2" id="KW-1185">Reference proteome</keyword>
<evidence type="ECO:0000313" key="2">
    <source>
        <dbReference type="Proteomes" id="UP001063166"/>
    </source>
</evidence>
<proteinExistence type="predicted"/>
<dbReference type="AlphaFoldDB" id="A0A9P3PZL2"/>
<organism evidence="1 2">
    <name type="scientific">Lyophyllum shimeji</name>
    <name type="common">Hon-shimeji</name>
    <name type="synonym">Tricholoma shimeji</name>
    <dbReference type="NCBI Taxonomy" id="47721"/>
    <lineage>
        <taxon>Eukaryota</taxon>
        <taxon>Fungi</taxon>
        <taxon>Dikarya</taxon>
        <taxon>Basidiomycota</taxon>
        <taxon>Agaricomycotina</taxon>
        <taxon>Agaricomycetes</taxon>
        <taxon>Agaricomycetidae</taxon>
        <taxon>Agaricales</taxon>
        <taxon>Tricholomatineae</taxon>
        <taxon>Lyophyllaceae</taxon>
        <taxon>Lyophyllum</taxon>
    </lineage>
</organism>
<name>A0A9P3PZL2_LYOSH</name>
<dbReference type="EMBL" id="BRPK01000015">
    <property type="protein sequence ID" value="GLB44011.1"/>
    <property type="molecule type" value="Genomic_DNA"/>
</dbReference>
<evidence type="ECO:0000313" key="1">
    <source>
        <dbReference type="EMBL" id="GLB44011.1"/>
    </source>
</evidence>
<dbReference type="Proteomes" id="UP001063166">
    <property type="component" value="Unassembled WGS sequence"/>
</dbReference>
<protein>
    <submittedName>
        <fullName evidence="1">Uncharacterized protein</fullName>
    </submittedName>
</protein>
<comment type="caution">
    <text evidence="1">The sequence shown here is derived from an EMBL/GenBank/DDBJ whole genome shotgun (WGS) entry which is preliminary data.</text>
</comment>
<reference evidence="1" key="1">
    <citation type="submission" date="2022-07" db="EMBL/GenBank/DDBJ databases">
        <title>The genome of Lyophyllum shimeji provides insight into the initial evolution of ectomycorrhizal fungal genome.</title>
        <authorList>
            <person name="Kobayashi Y."/>
            <person name="Shibata T."/>
            <person name="Hirakawa H."/>
            <person name="Shigenobu S."/>
            <person name="Nishiyama T."/>
            <person name="Yamada A."/>
            <person name="Hasebe M."/>
            <person name="Kawaguchi M."/>
        </authorList>
    </citation>
    <scope>NUCLEOTIDE SEQUENCE</scope>
    <source>
        <strain evidence="1">AT787</strain>
    </source>
</reference>